<accession>A0ABT0PKM4</accession>
<evidence type="ECO:0000313" key="6">
    <source>
        <dbReference type="Proteomes" id="UP001203338"/>
    </source>
</evidence>
<evidence type="ECO:0000313" key="5">
    <source>
        <dbReference type="EMBL" id="MCL6271924.1"/>
    </source>
</evidence>
<dbReference type="InterPro" id="IPR036390">
    <property type="entry name" value="WH_DNA-bd_sf"/>
</dbReference>
<dbReference type="Proteomes" id="UP001203338">
    <property type="component" value="Unassembled WGS sequence"/>
</dbReference>
<dbReference type="Pfam" id="PF01638">
    <property type="entry name" value="HxlR"/>
    <property type="match status" value="2"/>
</dbReference>
<keyword evidence="6" id="KW-1185">Reference proteome</keyword>
<dbReference type="PROSITE" id="PS51118">
    <property type="entry name" value="HTH_HXLR"/>
    <property type="match status" value="2"/>
</dbReference>
<keyword evidence="3" id="KW-0804">Transcription</keyword>
<sequence>MKSPLSFITASATAKSLNIVGDQWSYLILRDMFLGLHRFEELLRSTGASRGTLTDRLKSLDDNGVLHRRQVNQSRRHEYRLTEKGLAIYPLAVAAWMWEVKWANSEASPLPRVLIHKTCRSIMQPVFSCHGCREPVQASDVSYMVNESALSEHIALPKQRRQGRKSANQPDPDRPLFRVIDAVSDRWTSLILAGAFMGADRFDTFQHKLHIATNILTSRLKKLVQNKLLERIQYQEHPARYSYKLTPKAYDLYPLVIALHQWGHQWLENSDETTIELNHQCGHRPFAVDLVCDCCGQEIHRGDVIFQLPAGKSWAEKLNLSEGAPISETETA</sequence>
<feature type="domain" description="HTH hxlR-type" evidence="4">
    <location>
        <begin position="174"/>
        <end position="271"/>
    </location>
</feature>
<dbReference type="PANTHER" id="PTHR33204">
    <property type="entry name" value="TRANSCRIPTIONAL REGULATOR, MARR FAMILY"/>
    <property type="match status" value="1"/>
</dbReference>
<proteinExistence type="predicted"/>
<dbReference type="InterPro" id="IPR002577">
    <property type="entry name" value="HTH_HxlR"/>
</dbReference>
<organism evidence="5 6">
    <name type="scientific">Parendozoicomonas callyspongiae</name>
    <dbReference type="NCBI Taxonomy" id="2942213"/>
    <lineage>
        <taxon>Bacteria</taxon>
        <taxon>Pseudomonadati</taxon>
        <taxon>Pseudomonadota</taxon>
        <taxon>Gammaproteobacteria</taxon>
        <taxon>Oceanospirillales</taxon>
        <taxon>Endozoicomonadaceae</taxon>
        <taxon>Parendozoicomonas</taxon>
    </lineage>
</organism>
<evidence type="ECO:0000256" key="3">
    <source>
        <dbReference type="ARBA" id="ARBA00023163"/>
    </source>
</evidence>
<dbReference type="EMBL" id="JAMFLX010000037">
    <property type="protein sequence ID" value="MCL6271924.1"/>
    <property type="molecule type" value="Genomic_DNA"/>
</dbReference>
<dbReference type="RefSeq" id="WP_249701593.1">
    <property type="nucleotide sequence ID" value="NZ_JAMFLX010000037.1"/>
</dbReference>
<evidence type="ECO:0000259" key="4">
    <source>
        <dbReference type="PROSITE" id="PS51118"/>
    </source>
</evidence>
<dbReference type="SUPFAM" id="SSF46785">
    <property type="entry name" value="Winged helix' DNA-binding domain"/>
    <property type="match status" value="2"/>
</dbReference>
<feature type="domain" description="HTH hxlR-type" evidence="4">
    <location>
        <begin position="10"/>
        <end position="107"/>
    </location>
</feature>
<reference evidence="5 6" key="1">
    <citation type="submission" date="2022-05" db="EMBL/GenBank/DDBJ databases">
        <authorList>
            <person name="Park J.-S."/>
        </authorList>
    </citation>
    <scope>NUCLEOTIDE SEQUENCE [LARGE SCALE GENOMIC DNA]</scope>
    <source>
        <strain evidence="5 6">2012CJ34-2</strain>
    </source>
</reference>
<name>A0ABT0PKM4_9GAMM</name>
<protein>
    <submittedName>
        <fullName evidence="5">Helix-turn-helix transcriptional regulator</fullName>
    </submittedName>
</protein>
<keyword evidence="2" id="KW-0238">DNA-binding</keyword>
<gene>
    <name evidence="5" type="ORF">M3P05_18555</name>
</gene>
<comment type="caution">
    <text evidence="5">The sequence shown here is derived from an EMBL/GenBank/DDBJ whole genome shotgun (WGS) entry which is preliminary data.</text>
</comment>
<evidence type="ECO:0000256" key="1">
    <source>
        <dbReference type="ARBA" id="ARBA00023015"/>
    </source>
</evidence>
<keyword evidence="1" id="KW-0805">Transcription regulation</keyword>
<evidence type="ECO:0000256" key="2">
    <source>
        <dbReference type="ARBA" id="ARBA00023125"/>
    </source>
</evidence>
<dbReference type="Gene3D" id="1.10.10.10">
    <property type="entry name" value="Winged helix-like DNA-binding domain superfamily/Winged helix DNA-binding domain"/>
    <property type="match status" value="2"/>
</dbReference>
<dbReference type="InterPro" id="IPR036388">
    <property type="entry name" value="WH-like_DNA-bd_sf"/>
</dbReference>
<dbReference type="PANTHER" id="PTHR33204:SF18">
    <property type="entry name" value="TRANSCRIPTIONAL REGULATORY PROTEIN"/>
    <property type="match status" value="1"/>
</dbReference>